<evidence type="ECO:0000256" key="6">
    <source>
        <dbReference type="ARBA" id="ARBA00023136"/>
    </source>
</evidence>
<evidence type="ECO:0000313" key="10">
    <source>
        <dbReference type="Proteomes" id="UP000038045"/>
    </source>
</evidence>
<evidence type="ECO:0000256" key="1">
    <source>
        <dbReference type="ARBA" id="ARBA00004115"/>
    </source>
</evidence>
<dbReference type="Pfam" id="PF22898">
    <property type="entry name" value="NOMO1-like_1st"/>
    <property type="match status" value="1"/>
</dbReference>
<dbReference type="PANTHER" id="PTHR23303:SF14">
    <property type="entry name" value="BOS COMPLEX SUBUNIT NOMO1-RELATED"/>
    <property type="match status" value="1"/>
</dbReference>
<feature type="domain" description="NOMO-like ninth beta-sandwich" evidence="9">
    <location>
        <begin position="689"/>
        <end position="761"/>
    </location>
</feature>
<evidence type="ECO:0000259" key="8">
    <source>
        <dbReference type="Pfam" id="PF22898"/>
    </source>
</evidence>
<organism evidence="10 11">
    <name type="scientific">Parastrongyloides trichosuri</name>
    <name type="common">Possum-specific nematode worm</name>
    <dbReference type="NCBI Taxonomy" id="131310"/>
    <lineage>
        <taxon>Eukaryota</taxon>
        <taxon>Metazoa</taxon>
        <taxon>Ecdysozoa</taxon>
        <taxon>Nematoda</taxon>
        <taxon>Chromadorea</taxon>
        <taxon>Rhabditida</taxon>
        <taxon>Tylenchina</taxon>
        <taxon>Panagrolaimomorpha</taxon>
        <taxon>Strongyloidoidea</taxon>
        <taxon>Strongyloididae</taxon>
        <taxon>Parastrongyloides</taxon>
    </lineage>
</organism>
<dbReference type="WBParaSite" id="PTRK_0001023100.1">
    <property type="protein sequence ID" value="PTRK_0001023100.1"/>
    <property type="gene ID" value="PTRK_0001023100"/>
</dbReference>
<feature type="domain" description="NOMO-like N-terminal beta-sandwich" evidence="8">
    <location>
        <begin position="4"/>
        <end position="87"/>
    </location>
</feature>
<dbReference type="STRING" id="131310.A0A0N4ZNW8"/>
<dbReference type="SUPFAM" id="SSF49452">
    <property type="entry name" value="Starch-binding domain-like"/>
    <property type="match status" value="2"/>
</dbReference>
<name>A0A0N4ZNW8_PARTI</name>
<evidence type="ECO:0000259" key="9">
    <source>
        <dbReference type="Pfam" id="PF22902"/>
    </source>
</evidence>
<feature type="transmembrane region" description="Helical" evidence="7">
    <location>
        <begin position="1045"/>
        <end position="1065"/>
    </location>
</feature>
<proteinExistence type="predicted"/>
<evidence type="ECO:0000256" key="5">
    <source>
        <dbReference type="ARBA" id="ARBA00022989"/>
    </source>
</evidence>
<dbReference type="Proteomes" id="UP000038045">
    <property type="component" value="Unplaced"/>
</dbReference>
<evidence type="ECO:0000256" key="3">
    <source>
        <dbReference type="ARBA" id="ARBA00022729"/>
    </source>
</evidence>
<evidence type="ECO:0000313" key="11">
    <source>
        <dbReference type="WBParaSite" id="PTRK_0001023100.1"/>
    </source>
</evidence>
<dbReference type="InterPro" id="IPR055075">
    <property type="entry name" value="NOMO-like_N"/>
</dbReference>
<keyword evidence="5 7" id="KW-1133">Transmembrane helix</keyword>
<dbReference type="AlphaFoldDB" id="A0A0N4ZNW8"/>
<dbReference type="GO" id="GO:0005789">
    <property type="term" value="C:endoplasmic reticulum membrane"/>
    <property type="evidence" value="ECO:0007669"/>
    <property type="project" value="UniProtKB-SubCell"/>
</dbReference>
<evidence type="ECO:0000256" key="4">
    <source>
        <dbReference type="ARBA" id="ARBA00022824"/>
    </source>
</evidence>
<accession>A0A0N4ZNW8</accession>
<sequence length="1103" mass="126863">MCTGFVKSPFKIDTSTVKINLLTGKHFLKESTSIVPDNGFFAIPIYNEGEYILQISTVKNSIIFDPTEYKISISNVNNNGKKEYNFNVLGYQVKGIVEGVIDKTRIAIKLESFDGNYIKMESINDEGLFKFIVEPGKYYISILTSQSTCFHKSLYNVNVIDTSVTVPNTIIAGYSVDVDIEEINNNMEFIIKFEIISNNILSNENCLRINDNNTFKCVTEVIELLPHTIKCLPKGEYIIRPLIENNDGIVFEPKEKNITINNKNIDIIFKVKTFTAHGIIETNGTPIAGVKIFNDKEYIATTDGNGLYQWEGVKKGIYTIRGEKDGIIFTPTEVSLDVQQRRIKTLTVIKFRVSGHVTFENNITKKVDLTIESLVYRARLSIRTNEQGKFLIFLPVGNYSITVTDKSYGFVPGTHIVNFIDRPQDSVIFSKLKINIIINIKLIDNVCNNIDVHVKDNEGLYNKIRKCENNNQIIFKDFSPGFFTITIDNKNLYCWEKIMISKDITNDNDNMITFNQKGYYLKIYSPIDGRFELIEKSTGYKNELLLKTGTNLMCIPRKGKYKIINNDCYIIDEKTNELTINDFSEETLKVKEMLIRLGMEMVDVIVEEELQFSVKIVSDNIDNEMEKIYKSKIKSKNEHILEFYIDSQNFKDTFLVTPIFKDNIVEPKSAEVNFKQDCSIKKNTFKVWKGFFIEGSISPFINGSIVKYIDENNNIIIEDYVMDNGTFRIGPLKDINDNYLHIEKERYKFVPLLGSKNYQFKSVELSTLYVEFRDTKTGEYIEDIVASIAGESSYLTTNNVKTGILEITNLDAGKYIISPFRQEYRFNSKTNIITIETGKLTSLTIYGTQFSYSIYGLVTYPNGDPVIGIKVNALSSNCQNLQEEGITDRDGKYRVPNIHPECTYNLYIVTFKNNNYYSYPKDYNLKLQNQPIRNINFLYFQLAPHELEIYVKINLIDIPIQNYIQIGIYRTKTKALVYKKLLNKEQLSFFIPKIPLDNKSYFVKIDKISDSRLSYTSNKGTFVANNTFQLINLSISRKEFVVESGITLGNIVGLIFMSLIVLVFLNPEKSKFFLLITINFCKLLLKKEGNINLNEEKNNHKRR</sequence>
<protein>
    <submittedName>
        <fullName evidence="11">Carboxypeptidase regulatory-like domain-containing protein</fullName>
    </submittedName>
</protein>
<dbReference type="InterPro" id="IPR055073">
    <property type="entry name" value="NOMO1-like_9th"/>
</dbReference>
<evidence type="ECO:0000256" key="7">
    <source>
        <dbReference type="SAM" id="Phobius"/>
    </source>
</evidence>
<keyword evidence="2 7" id="KW-0812">Transmembrane</keyword>
<dbReference type="InterPro" id="IPR051417">
    <property type="entry name" value="SDr/BOS_complex"/>
</dbReference>
<dbReference type="PANTHER" id="PTHR23303">
    <property type="entry name" value="CARBOXYPEPTIDASE REGULATORY REGION-CONTAINING"/>
    <property type="match status" value="1"/>
</dbReference>
<keyword evidence="4" id="KW-0256">Endoplasmic reticulum</keyword>
<reference evidence="11" key="1">
    <citation type="submission" date="2017-02" db="UniProtKB">
        <authorList>
            <consortium name="WormBaseParasite"/>
        </authorList>
    </citation>
    <scope>IDENTIFICATION</scope>
</reference>
<evidence type="ECO:0000256" key="2">
    <source>
        <dbReference type="ARBA" id="ARBA00022692"/>
    </source>
</evidence>
<dbReference type="Pfam" id="PF22902">
    <property type="entry name" value="NOMO1-like_9th"/>
    <property type="match status" value="1"/>
</dbReference>
<keyword evidence="10" id="KW-1185">Reference proteome</keyword>
<dbReference type="GO" id="GO:0030246">
    <property type="term" value="F:carbohydrate binding"/>
    <property type="evidence" value="ECO:0007669"/>
    <property type="project" value="InterPro"/>
</dbReference>
<keyword evidence="6 7" id="KW-0472">Membrane</keyword>
<comment type="subcellular location">
    <subcellularLocation>
        <location evidence="1">Endoplasmic reticulum membrane</location>
        <topology evidence="1">Single-pass type I membrane protein</topology>
    </subcellularLocation>
</comment>
<dbReference type="InterPro" id="IPR013784">
    <property type="entry name" value="Carb-bd-like_fold"/>
</dbReference>
<keyword evidence="3" id="KW-0732">Signal</keyword>